<keyword evidence="3" id="KW-0285">Flavoprotein</keyword>
<dbReference type="PANTHER" id="PTHR42973">
    <property type="entry name" value="BINDING OXIDOREDUCTASE, PUTATIVE (AFU_ORTHOLOGUE AFUA_1G17690)-RELATED"/>
    <property type="match status" value="1"/>
</dbReference>
<evidence type="ECO:0000256" key="3">
    <source>
        <dbReference type="ARBA" id="ARBA00022630"/>
    </source>
</evidence>
<keyword evidence="4" id="KW-0274">FAD</keyword>
<dbReference type="Gene3D" id="3.30.43.10">
    <property type="entry name" value="Uridine Diphospho-n-acetylenolpyruvylglucosamine Reductase, domain 2"/>
    <property type="match status" value="1"/>
</dbReference>
<evidence type="ECO:0000313" key="7">
    <source>
        <dbReference type="EMBL" id="RAH57477.1"/>
    </source>
</evidence>
<protein>
    <submittedName>
        <fullName evidence="7">FAD-binding domain-containing protein</fullName>
    </submittedName>
</protein>
<dbReference type="Gene3D" id="3.30.465.10">
    <property type="match status" value="2"/>
</dbReference>
<dbReference type="PROSITE" id="PS51387">
    <property type="entry name" value="FAD_PCMH"/>
    <property type="match status" value="1"/>
</dbReference>
<dbReference type="InterPro" id="IPR016181">
    <property type="entry name" value="Acyl_CoA_acyltransferase"/>
</dbReference>
<evidence type="ECO:0000256" key="2">
    <source>
        <dbReference type="ARBA" id="ARBA00005466"/>
    </source>
</evidence>
<evidence type="ECO:0000256" key="5">
    <source>
        <dbReference type="ARBA" id="ARBA00023002"/>
    </source>
</evidence>
<comment type="cofactor">
    <cofactor evidence="1">
        <name>FAD</name>
        <dbReference type="ChEBI" id="CHEBI:57692"/>
    </cofactor>
</comment>
<evidence type="ECO:0000256" key="1">
    <source>
        <dbReference type="ARBA" id="ARBA00001974"/>
    </source>
</evidence>
<dbReference type="SUPFAM" id="SSF56176">
    <property type="entry name" value="FAD-binding/transporter-associated domain-like"/>
    <property type="match status" value="1"/>
</dbReference>
<dbReference type="Pfam" id="PF08031">
    <property type="entry name" value="BBE"/>
    <property type="match status" value="1"/>
</dbReference>
<dbReference type="PANTHER" id="PTHR42973:SF39">
    <property type="entry name" value="FAD-BINDING PCMH-TYPE DOMAIN-CONTAINING PROTEIN"/>
    <property type="match status" value="1"/>
</dbReference>
<comment type="similarity">
    <text evidence="2">Belongs to the oxygen-dependent FAD-linked oxidoreductase family.</text>
</comment>
<dbReference type="Gene3D" id="3.40.462.20">
    <property type="match status" value="1"/>
</dbReference>
<dbReference type="InterPro" id="IPR006094">
    <property type="entry name" value="Oxid_FAD_bind_N"/>
</dbReference>
<dbReference type="Pfam" id="PF01565">
    <property type="entry name" value="FAD_binding_4"/>
    <property type="match status" value="1"/>
</dbReference>
<feature type="domain" description="FAD-binding PCMH-type" evidence="6">
    <location>
        <begin position="46"/>
        <end position="226"/>
    </location>
</feature>
<dbReference type="InterPro" id="IPR012951">
    <property type="entry name" value="BBE"/>
</dbReference>
<dbReference type="InterPro" id="IPR016167">
    <property type="entry name" value="FAD-bd_PCMH_sub1"/>
</dbReference>
<dbReference type="GO" id="GO:0071949">
    <property type="term" value="F:FAD binding"/>
    <property type="evidence" value="ECO:0007669"/>
    <property type="project" value="InterPro"/>
</dbReference>
<keyword evidence="5" id="KW-0560">Oxidoreductase</keyword>
<dbReference type="InterPro" id="IPR016169">
    <property type="entry name" value="FAD-bd_PCMH_sub2"/>
</dbReference>
<gene>
    <name evidence="7" type="ORF">BO85DRAFT_520219</name>
</gene>
<dbReference type="GeneID" id="37168518"/>
<dbReference type="AlphaFoldDB" id="A0A8G1R2T6"/>
<dbReference type="Pfam" id="PF18014">
    <property type="entry name" value="Acetyltransf_18"/>
    <property type="match status" value="1"/>
</dbReference>
<accession>A0A8G1R2T6</accession>
<evidence type="ECO:0000259" key="6">
    <source>
        <dbReference type="PROSITE" id="PS51387"/>
    </source>
</evidence>
<dbReference type="EMBL" id="KZ825062">
    <property type="protein sequence ID" value="RAH57477.1"/>
    <property type="molecule type" value="Genomic_DNA"/>
</dbReference>
<proteinExistence type="inferred from homology"/>
<dbReference type="InterPro" id="IPR041496">
    <property type="entry name" value="YitH/HolE_GNAT"/>
</dbReference>
<dbReference type="InterPro" id="IPR036318">
    <property type="entry name" value="FAD-bd_PCMH-like_sf"/>
</dbReference>
<dbReference type="RefSeq" id="XP_025515399.1">
    <property type="nucleotide sequence ID" value="XM_025665116.1"/>
</dbReference>
<dbReference type="Proteomes" id="UP000249526">
    <property type="component" value="Unassembled WGS sequence"/>
</dbReference>
<name>A0A8G1R2T6_9EURO</name>
<sequence length="580" mass="62797">MAAENKLSPLALQELNSRLSSTGHQLITRESDPAKYARCIERWSMAAVKPAGAVLIPESIDAIFIAVNYAAQKSIDLAVRGGGHSTAGSSSTDGGLLIDLGSSTRFTQVKVDKTKNHLIAGVGANWGHVDEAGFATGLATVGGTVSDTGIGGLTLGAADGKLLTVSEEQNAQLFWALSGAGHNFGVAVSFTYQGHAYGTGPVSKRIAGAEGGQAYAGTLVFPVSQLNQVIAVLNRLFGAQGTLKGGAGAGGFALARSPPEGGPVLVIVPVVWLNDKKSGDIALKELFDLGPIVEDMKMMDYPGINNIFQFKKGMRGTMNCCAFNLPIREEFVQRLLESYEDFTESVRYSARSVLQFDLFDPTVVATKASNTDMAFHNRGYHFNAAAKVFWHSTEHDVRCRQWARDIAAIFKAELKRDEKASNKSDSDPLMMYGNLEYYDEKAGDVFGTNLTKLQKLKAQYDPTNMFDKHFIVDQHGTLTGWVLIRKCELGYQFGPLYAERQDVASLLVHAAIESLEDKGASLIAETWHANPAAIPIFERLGWKWASTFYRMWFKGRVPAAQAPGGKAERAMYAVFDAAQG</sequence>
<keyword evidence="8" id="KW-1185">Reference proteome</keyword>
<dbReference type="GO" id="GO:0016491">
    <property type="term" value="F:oxidoreductase activity"/>
    <property type="evidence" value="ECO:0007669"/>
    <property type="project" value="UniProtKB-KW"/>
</dbReference>
<dbReference type="InterPro" id="IPR016166">
    <property type="entry name" value="FAD-bd_PCMH"/>
</dbReference>
<evidence type="ECO:0000313" key="8">
    <source>
        <dbReference type="Proteomes" id="UP000249526"/>
    </source>
</evidence>
<dbReference type="Gene3D" id="3.40.630.90">
    <property type="match status" value="1"/>
</dbReference>
<organism evidence="7 8">
    <name type="scientific">Aspergillus piperis CBS 112811</name>
    <dbReference type="NCBI Taxonomy" id="1448313"/>
    <lineage>
        <taxon>Eukaryota</taxon>
        <taxon>Fungi</taxon>
        <taxon>Dikarya</taxon>
        <taxon>Ascomycota</taxon>
        <taxon>Pezizomycotina</taxon>
        <taxon>Eurotiomycetes</taxon>
        <taxon>Eurotiomycetidae</taxon>
        <taxon>Eurotiales</taxon>
        <taxon>Aspergillaceae</taxon>
        <taxon>Aspergillus</taxon>
        <taxon>Aspergillus subgen. Circumdati</taxon>
    </lineage>
</organism>
<evidence type="ECO:0000256" key="4">
    <source>
        <dbReference type="ARBA" id="ARBA00022827"/>
    </source>
</evidence>
<dbReference type="SUPFAM" id="SSF55729">
    <property type="entry name" value="Acyl-CoA N-acyltransferases (Nat)"/>
    <property type="match status" value="1"/>
</dbReference>
<reference evidence="7 8" key="1">
    <citation type="submission" date="2018-02" db="EMBL/GenBank/DDBJ databases">
        <title>The genomes of Aspergillus section Nigri reveals drivers in fungal speciation.</title>
        <authorList>
            <consortium name="DOE Joint Genome Institute"/>
            <person name="Vesth T.C."/>
            <person name="Nybo J."/>
            <person name="Theobald S."/>
            <person name="Brandl J."/>
            <person name="Frisvad J.C."/>
            <person name="Nielsen K.F."/>
            <person name="Lyhne E.K."/>
            <person name="Kogle M.E."/>
            <person name="Kuo A."/>
            <person name="Riley R."/>
            <person name="Clum A."/>
            <person name="Nolan M."/>
            <person name="Lipzen A."/>
            <person name="Salamov A."/>
            <person name="Henrissat B."/>
            <person name="Wiebenga A."/>
            <person name="De vries R.P."/>
            <person name="Grigoriev I.V."/>
            <person name="Mortensen U.H."/>
            <person name="Andersen M.R."/>
            <person name="Baker S.E."/>
        </authorList>
    </citation>
    <scope>NUCLEOTIDE SEQUENCE [LARGE SCALE GENOMIC DNA]</scope>
    <source>
        <strain evidence="7 8">CBS 112811</strain>
    </source>
</reference>
<dbReference type="InterPro" id="IPR050416">
    <property type="entry name" value="FAD-linked_Oxidoreductase"/>
</dbReference>